<feature type="DNA-binding region" description="HMG box" evidence="3">
    <location>
        <begin position="76"/>
        <end position="153"/>
    </location>
</feature>
<dbReference type="GO" id="GO:0001228">
    <property type="term" value="F:DNA-binding transcription activator activity, RNA polymerase II-specific"/>
    <property type="evidence" value="ECO:0007669"/>
    <property type="project" value="TreeGrafter"/>
</dbReference>
<dbReference type="InterPro" id="IPR050140">
    <property type="entry name" value="SRY-related_HMG-box_TF-like"/>
</dbReference>
<dbReference type="SMART" id="SM00398">
    <property type="entry name" value="HMG"/>
    <property type="match status" value="1"/>
</dbReference>
<dbReference type="HOGENOM" id="CLU_536548_0_0_1"/>
<dbReference type="CDD" id="cd01389">
    <property type="entry name" value="HMG-box_ROX1-like"/>
    <property type="match status" value="1"/>
</dbReference>
<feature type="compositionally biased region" description="Pro residues" evidence="4">
    <location>
        <begin position="209"/>
        <end position="221"/>
    </location>
</feature>
<dbReference type="GO" id="GO:0005634">
    <property type="term" value="C:nucleus"/>
    <property type="evidence" value="ECO:0007669"/>
    <property type="project" value="UniProtKB-UniRule"/>
</dbReference>
<dbReference type="InterPro" id="IPR036910">
    <property type="entry name" value="HMG_box_dom_sf"/>
</dbReference>
<evidence type="ECO:0000256" key="2">
    <source>
        <dbReference type="ARBA" id="ARBA00023163"/>
    </source>
</evidence>
<dbReference type="SUPFAM" id="SSF47095">
    <property type="entry name" value="HMG-box"/>
    <property type="match status" value="1"/>
</dbReference>
<gene>
    <name evidence="6" type="ORF">SCHCODRAFT_230584</name>
</gene>
<keyword evidence="1 3" id="KW-0238">DNA-binding</keyword>
<dbReference type="InParanoid" id="D8PQG2"/>
<dbReference type="PANTHER" id="PTHR10270">
    <property type="entry name" value="SOX TRANSCRIPTION FACTOR"/>
    <property type="match status" value="1"/>
</dbReference>
<sequence length="508" mass="54536">MSSARVHGWSPAPGGVFEHNPTSSLMSTFRVKCNRDAWSPLDKPSPTSSASSVLTEFHQCDDAPLNPPRRGDPGYIPRPRNAFVIFRCDFCKKHLASMKKNGGTSKSRGKSSKTLSKIASEAWKALSEEEKRRYDELAKKEKAEHARCYPHYKYRPLRRGRVGVARSARRGHVLARSVYADDDGDDDSDYVPSPRLRVSDPPVVEVDPPSSPPASSPPPSSVAPEASPASRPRPTSWMSAMPVHSAHYTIPEGVDVQKTEPLFLSLPQHRKSPPPAQQMQPPSLVQPLEAVAATLVNWSYDGPPPAQGTPSYSMTPSTASPYPSSFVPAYNDATQISTSGAHTPTHAFTNPSYDASNAYAQAPAPSYSYDQVSYVDQASYASSSSGFAAYAAPVEQTYQNSGTVNPAFVHAPLSAEDAHYLEVYNEMIVNIQDGDAGQYYNSGTFGDASAHGFAAAAPASDAPTWSIPHDSGAPAALPFDAAGYDATDANAGAYNTFAYGDAYNHGPM</sequence>
<dbReference type="PANTHER" id="PTHR10270:SF161">
    <property type="entry name" value="SEX-DETERMINING REGION Y PROTEIN"/>
    <property type="match status" value="1"/>
</dbReference>
<dbReference type="InterPro" id="IPR009071">
    <property type="entry name" value="HMG_box_dom"/>
</dbReference>
<evidence type="ECO:0000256" key="1">
    <source>
        <dbReference type="ARBA" id="ARBA00023125"/>
    </source>
</evidence>
<keyword evidence="7" id="KW-1185">Reference proteome</keyword>
<dbReference type="RefSeq" id="XP_003037968.1">
    <property type="nucleotide sequence ID" value="XM_003037922.1"/>
</dbReference>
<dbReference type="Pfam" id="PF00505">
    <property type="entry name" value="HMG_box"/>
    <property type="match status" value="1"/>
</dbReference>
<dbReference type="OrthoDB" id="6247875at2759"/>
<feature type="compositionally biased region" description="Acidic residues" evidence="4">
    <location>
        <begin position="180"/>
        <end position="189"/>
    </location>
</feature>
<keyword evidence="2" id="KW-0804">Transcription</keyword>
<dbReference type="eggNOG" id="KOG0527">
    <property type="taxonomic scope" value="Eukaryota"/>
</dbReference>
<dbReference type="VEuPathDB" id="FungiDB:SCHCODRAFT_02747560"/>
<feature type="compositionally biased region" description="Low complexity" evidence="4">
    <location>
        <begin position="199"/>
        <end position="208"/>
    </location>
</feature>
<name>D8PQG2_SCHCM</name>
<dbReference type="OMA" id="APEHECA"/>
<evidence type="ECO:0000256" key="4">
    <source>
        <dbReference type="SAM" id="MobiDB-lite"/>
    </source>
</evidence>
<dbReference type="PROSITE" id="PS50118">
    <property type="entry name" value="HMG_BOX_2"/>
    <property type="match status" value="1"/>
</dbReference>
<evidence type="ECO:0000256" key="3">
    <source>
        <dbReference type="PROSITE-ProRule" id="PRU00267"/>
    </source>
</evidence>
<dbReference type="GeneID" id="9587863"/>
<dbReference type="GO" id="GO:0030154">
    <property type="term" value="P:cell differentiation"/>
    <property type="evidence" value="ECO:0007669"/>
    <property type="project" value="TreeGrafter"/>
</dbReference>
<dbReference type="GO" id="GO:0000978">
    <property type="term" value="F:RNA polymerase II cis-regulatory region sequence-specific DNA binding"/>
    <property type="evidence" value="ECO:0007669"/>
    <property type="project" value="TreeGrafter"/>
</dbReference>
<feature type="compositionally biased region" description="Low complexity" evidence="4">
    <location>
        <begin position="222"/>
        <end position="234"/>
    </location>
</feature>
<dbReference type="EMBL" id="GL377302">
    <property type="protein sequence ID" value="EFJ03066.1"/>
    <property type="molecule type" value="Genomic_DNA"/>
</dbReference>
<reference evidence="6 7" key="1">
    <citation type="journal article" date="2010" name="Nat. Biotechnol.">
        <title>Genome sequence of the model mushroom Schizophyllum commune.</title>
        <authorList>
            <person name="Ohm R.A."/>
            <person name="de Jong J.F."/>
            <person name="Lugones L.G."/>
            <person name="Aerts A."/>
            <person name="Kothe E."/>
            <person name="Stajich J.E."/>
            <person name="de Vries R.P."/>
            <person name="Record E."/>
            <person name="Levasseur A."/>
            <person name="Baker S.E."/>
            <person name="Bartholomew K.A."/>
            <person name="Coutinho P.M."/>
            <person name="Erdmann S."/>
            <person name="Fowler T.J."/>
            <person name="Gathman A.C."/>
            <person name="Lombard V."/>
            <person name="Henrissat B."/>
            <person name="Knabe N."/>
            <person name="Kuees U."/>
            <person name="Lilly W.W."/>
            <person name="Lindquist E."/>
            <person name="Lucas S."/>
            <person name="Magnuson J.K."/>
            <person name="Piumi F."/>
            <person name="Raudaskoski M."/>
            <person name="Salamov A."/>
            <person name="Schmutz J."/>
            <person name="Schwarze F.W.M.R."/>
            <person name="vanKuyk P.A."/>
            <person name="Horton J.S."/>
            <person name="Grigoriev I.V."/>
            <person name="Woesten H.A.B."/>
        </authorList>
    </citation>
    <scope>NUCLEOTIDE SEQUENCE [LARGE SCALE GENOMIC DNA]</scope>
    <source>
        <strain evidence="7">H4-8 / FGSC 9210</strain>
    </source>
</reference>
<evidence type="ECO:0000313" key="7">
    <source>
        <dbReference type="Proteomes" id="UP000007431"/>
    </source>
</evidence>
<evidence type="ECO:0000313" key="6">
    <source>
        <dbReference type="EMBL" id="EFJ03066.1"/>
    </source>
</evidence>
<keyword evidence="3" id="KW-0539">Nucleus</keyword>
<proteinExistence type="predicted"/>
<evidence type="ECO:0000259" key="5">
    <source>
        <dbReference type="PROSITE" id="PS50118"/>
    </source>
</evidence>
<organism evidence="7">
    <name type="scientific">Schizophyllum commune (strain H4-8 / FGSC 9210)</name>
    <name type="common">Split gill fungus</name>
    <dbReference type="NCBI Taxonomy" id="578458"/>
    <lineage>
        <taxon>Eukaryota</taxon>
        <taxon>Fungi</taxon>
        <taxon>Dikarya</taxon>
        <taxon>Basidiomycota</taxon>
        <taxon>Agaricomycotina</taxon>
        <taxon>Agaricomycetes</taxon>
        <taxon>Agaricomycetidae</taxon>
        <taxon>Agaricales</taxon>
        <taxon>Schizophyllaceae</taxon>
        <taxon>Schizophyllum</taxon>
    </lineage>
</organism>
<dbReference type="Proteomes" id="UP000007431">
    <property type="component" value="Unassembled WGS sequence"/>
</dbReference>
<feature type="region of interest" description="Disordered" evidence="4">
    <location>
        <begin position="177"/>
        <end position="238"/>
    </location>
</feature>
<dbReference type="KEGG" id="scm:SCHCO_02747560"/>
<protein>
    <recommendedName>
        <fullName evidence="5">HMG box domain-containing protein</fullName>
    </recommendedName>
</protein>
<accession>D8PQG2</accession>
<dbReference type="Gene3D" id="1.10.30.10">
    <property type="entry name" value="High mobility group box domain"/>
    <property type="match status" value="1"/>
</dbReference>
<feature type="domain" description="HMG box" evidence="5">
    <location>
        <begin position="76"/>
        <end position="153"/>
    </location>
</feature>
<dbReference type="AlphaFoldDB" id="D8PQG2"/>